<evidence type="ECO:0000313" key="3">
    <source>
        <dbReference type="Proteomes" id="UP001156691"/>
    </source>
</evidence>
<dbReference type="InterPro" id="IPR036237">
    <property type="entry name" value="Xyl_isomerase-like_sf"/>
</dbReference>
<protein>
    <submittedName>
        <fullName evidence="2">Sugar phosphate isomerase</fullName>
    </submittedName>
</protein>
<dbReference type="GO" id="GO:0016853">
    <property type="term" value="F:isomerase activity"/>
    <property type="evidence" value="ECO:0007669"/>
    <property type="project" value="UniProtKB-KW"/>
</dbReference>
<dbReference type="Gene3D" id="3.20.20.150">
    <property type="entry name" value="Divalent-metal-dependent TIM barrel enzymes"/>
    <property type="match status" value="1"/>
</dbReference>
<proteinExistence type="predicted"/>
<dbReference type="InterPro" id="IPR013022">
    <property type="entry name" value="Xyl_isomerase-like_TIM-brl"/>
</dbReference>
<keyword evidence="3" id="KW-1185">Reference proteome</keyword>
<evidence type="ECO:0000259" key="1">
    <source>
        <dbReference type="Pfam" id="PF01261"/>
    </source>
</evidence>
<feature type="domain" description="Xylose isomerase-like TIM barrel" evidence="1">
    <location>
        <begin position="71"/>
        <end position="260"/>
    </location>
</feature>
<gene>
    <name evidence="2" type="ORF">GCM10010862_04740</name>
</gene>
<dbReference type="RefSeq" id="WP_284338665.1">
    <property type="nucleotide sequence ID" value="NZ_BSNS01000002.1"/>
</dbReference>
<accession>A0ABQ5W070</accession>
<evidence type="ECO:0000313" key="2">
    <source>
        <dbReference type="EMBL" id="GLQ53216.1"/>
    </source>
</evidence>
<organism evidence="2 3">
    <name type="scientific">Devosia nitrariae</name>
    <dbReference type="NCBI Taxonomy" id="2071872"/>
    <lineage>
        <taxon>Bacteria</taxon>
        <taxon>Pseudomonadati</taxon>
        <taxon>Pseudomonadota</taxon>
        <taxon>Alphaproteobacteria</taxon>
        <taxon>Hyphomicrobiales</taxon>
        <taxon>Devosiaceae</taxon>
        <taxon>Devosia</taxon>
    </lineage>
</organism>
<dbReference type="InterPro" id="IPR050312">
    <property type="entry name" value="IolE/XylAMocC-like"/>
</dbReference>
<dbReference type="PANTHER" id="PTHR12110">
    <property type="entry name" value="HYDROXYPYRUVATE ISOMERASE"/>
    <property type="match status" value="1"/>
</dbReference>
<dbReference type="Proteomes" id="UP001156691">
    <property type="component" value="Unassembled WGS sequence"/>
</dbReference>
<dbReference type="Pfam" id="PF01261">
    <property type="entry name" value="AP_endonuc_2"/>
    <property type="match status" value="1"/>
</dbReference>
<name>A0ABQ5W070_9HYPH</name>
<comment type="caution">
    <text evidence="2">The sequence shown here is derived from an EMBL/GenBank/DDBJ whole genome shotgun (WGS) entry which is preliminary data.</text>
</comment>
<dbReference type="EMBL" id="BSNS01000002">
    <property type="protein sequence ID" value="GLQ53216.1"/>
    <property type="molecule type" value="Genomic_DNA"/>
</dbReference>
<keyword evidence="2" id="KW-0413">Isomerase</keyword>
<dbReference type="SUPFAM" id="SSF51658">
    <property type="entry name" value="Xylose isomerase-like"/>
    <property type="match status" value="1"/>
</dbReference>
<reference evidence="3" key="1">
    <citation type="journal article" date="2019" name="Int. J. Syst. Evol. Microbiol.">
        <title>The Global Catalogue of Microorganisms (GCM) 10K type strain sequencing project: providing services to taxonomists for standard genome sequencing and annotation.</title>
        <authorList>
            <consortium name="The Broad Institute Genomics Platform"/>
            <consortium name="The Broad Institute Genome Sequencing Center for Infectious Disease"/>
            <person name="Wu L."/>
            <person name="Ma J."/>
        </authorList>
    </citation>
    <scope>NUCLEOTIDE SEQUENCE [LARGE SCALE GENOMIC DNA]</scope>
    <source>
        <strain evidence="3">NBRC 112416</strain>
    </source>
</reference>
<sequence length="300" mass="31930">MLETVESRIAVSTWSLHKTLGVTFPHDLDSDGVGPREESYGPGSARLIDLPALVKSHWIERLEVCSFHLPSRDAGYLAEFRDALASAGVALQTMLIEAGDLSNPVTAGRDGKWISGWVETAIALGAEHARIIAGKQKPSREALDLAADGLTAIADRYSEAPIRLFTENWFDLLATPELVNGLLDRTEGKVGLNGDFGNWSGPGKYDDLASIFSRAELCHAKAGFTDGVLDADDYGQCIHAAESAGYTGPYTLIFDAQAPDEWAGIAIERAFLLDRLAEAGTGLGPTPAASVHPTGSAPAR</sequence>